<dbReference type="Proteomes" id="UP000580250">
    <property type="component" value="Unassembled WGS sequence"/>
</dbReference>
<dbReference type="Pfam" id="PF10601">
    <property type="entry name" value="zf-LITAF-like"/>
    <property type="match status" value="1"/>
</dbReference>
<dbReference type="InterPro" id="IPR006629">
    <property type="entry name" value="LITAF"/>
</dbReference>
<feature type="domain" description="LITAF" evidence="2">
    <location>
        <begin position="99"/>
        <end position="187"/>
    </location>
</feature>
<dbReference type="EMBL" id="CAJEWN010002019">
    <property type="protein sequence ID" value="CAD2201485.1"/>
    <property type="molecule type" value="Genomic_DNA"/>
</dbReference>
<dbReference type="SMART" id="SM00714">
    <property type="entry name" value="LITAF"/>
    <property type="match status" value="1"/>
</dbReference>
<dbReference type="AlphaFoldDB" id="A0A6V7XQD3"/>
<organism evidence="3 4">
    <name type="scientific">Meloidogyne enterolobii</name>
    <name type="common">Root-knot nematode worm</name>
    <name type="synonym">Meloidogyne mayaguensis</name>
    <dbReference type="NCBI Taxonomy" id="390850"/>
    <lineage>
        <taxon>Eukaryota</taxon>
        <taxon>Metazoa</taxon>
        <taxon>Ecdysozoa</taxon>
        <taxon>Nematoda</taxon>
        <taxon>Chromadorea</taxon>
        <taxon>Rhabditida</taxon>
        <taxon>Tylenchina</taxon>
        <taxon>Tylenchomorpha</taxon>
        <taxon>Tylenchoidea</taxon>
        <taxon>Meloidogynidae</taxon>
        <taxon>Meloidogyninae</taxon>
        <taxon>Meloidogyne</taxon>
    </lineage>
</organism>
<name>A0A6V7XQD3_MELEN</name>
<proteinExistence type="predicted"/>
<keyword evidence="1" id="KW-1133">Transmembrane helix</keyword>
<evidence type="ECO:0000313" key="3">
    <source>
        <dbReference type="EMBL" id="CAD2201485.1"/>
    </source>
</evidence>
<evidence type="ECO:0000259" key="2">
    <source>
        <dbReference type="PROSITE" id="PS51837"/>
    </source>
</evidence>
<evidence type="ECO:0000256" key="1">
    <source>
        <dbReference type="SAM" id="Phobius"/>
    </source>
</evidence>
<dbReference type="PROSITE" id="PS51837">
    <property type="entry name" value="LITAF"/>
    <property type="match status" value="1"/>
</dbReference>
<sequence length="188" mass="22276">MKKYEAKIVVVHNTSTNKIETRVILQIKDCLLIHVHHIQQHHRRISRILGLLYLLIIMDNNNLPIHQHHLLHVRLRPHVHQIYHHLNPHNDILIYQQHLPHAHLLGQFLLLNLGLTLLKWIVHNAVNVLSLKRVKKLEYCLGFCFIIGFLLFLIPWLFCWVPFVLNCCLDVEHSCPSCNKALGRYRRL</sequence>
<keyword evidence="1" id="KW-0472">Membrane</keyword>
<evidence type="ECO:0000313" key="4">
    <source>
        <dbReference type="Proteomes" id="UP000580250"/>
    </source>
</evidence>
<reference evidence="3 4" key="1">
    <citation type="submission" date="2020-08" db="EMBL/GenBank/DDBJ databases">
        <authorList>
            <person name="Koutsovoulos G."/>
            <person name="Danchin GJ E."/>
        </authorList>
    </citation>
    <scope>NUCLEOTIDE SEQUENCE [LARGE SCALE GENOMIC DNA]</scope>
</reference>
<protein>
    <recommendedName>
        <fullName evidence="2">LITAF domain-containing protein</fullName>
    </recommendedName>
</protein>
<keyword evidence="1" id="KW-0812">Transmembrane</keyword>
<feature type="transmembrane region" description="Helical" evidence="1">
    <location>
        <begin position="139"/>
        <end position="165"/>
    </location>
</feature>
<comment type="caution">
    <text evidence="3">The sequence shown here is derived from an EMBL/GenBank/DDBJ whole genome shotgun (WGS) entry which is preliminary data.</text>
</comment>
<accession>A0A6V7XQD3</accession>
<gene>
    <name evidence="3" type="ORF">MENT_LOCUS55041</name>
</gene>
<dbReference type="OrthoDB" id="4713066at2759"/>